<dbReference type="EMBL" id="JRKN01000024">
    <property type="protein sequence ID" value="KGJ03231.1"/>
    <property type="molecule type" value="Genomic_DNA"/>
</dbReference>
<protein>
    <submittedName>
        <fullName evidence="2">Amidase</fullName>
        <ecNumber evidence="2">3.5.1.4</ecNumber>
    </submittedName>
</protein>
<dbReference type="InterPro" id="IPR023631">
    <property type="entry name" value="Amidase_dom"/>
</dbReference>
<evidence type="ECO:0000259" key="1">
    <source>
        <dbReference type="Pfam" id="PF01425"/>
    </source>
</evidence>
<dbReference type="Proteomes" id="UP000182312">
    <property type="component" value="Unassembled WGS sequence"/>
</dbReference>
<reference evidence="2 4" key="2">
    <citation type="submission" date="2014-10" db="EMBL/GenBank/DDBJ databases">
        <title>Paracoccus sanguinis sp. nov., isolated from clinical specimens of New York State patients.</title>
        <authorList>
            <person name="Mingle L.A."/>
            <person name="Cole J.A."/>
            <person name="Lapierre P."/>
            <person name="Musser K.A."/>
        </authorList>
    </citation>
    <scope>NUCLEOTIDE SEQUENCE [LARGE SCALE GENOMIC DNA]</scope>
    <source>
        <strain evidence="2 4">JCM 14014</strain>
    </source>
</reference>
<dbReference type="RefSeq" id="WP_036742693.1">
    <property type="nucleotide sequence ID" value="NZ_FOJO01000010.1"/>
</dbReference>
<dbReference type="InterPro" id="IPR000120">
    <property type="entry name" value="Amidase"/>
</dbReference>
<dbReference type="OrthoDB" id="9777859at2"/>
<dbReference type="STRING" id="376733.SAMN04487972_11028"/>
<dbReference type="PANTHER" id="PTHR11895:SF76">
    <property type="entry name" value="INDOLEACETAMIDE HYDROLASE"/>
    <property type="match status" value="1"/>
</dbReference>
<dbReference type="eggNOG" id="COG0154">
    <property type="taxonomic scope" value="Bacteria"/>
</dbReference>
<name>A0A099EZ18_9RHOB</name>
<dbReference type="InterPro" id="IPR036928">
    <property type="entry name" value="AS_sf"/>
</dbReference>
<sequence>MSSTAPSPDASSITALSALELSRAIHDRDLSCTEVMTAYLDRIEALNPRVNALISMRPRDALMAEAAQADAELAAGRPRGWLHGIPQAPKDLTATRDIPSTKGYRGLRDFLPPSDSVLVERSRAAGAILIGKTNTPEFGLGSHTFNSLFGTTLNAWDQRLSAGGSSGGTAVALALRMLPVADGSDMMGSLRNPAGWNNVYGLRPTAGLVPMAPAPELFFSQLATEGPMARNIADLSMLLATHAGHDPRAPLSLAGDGTEFAAPLAGEMRGTRIGWLGDLQGHLPTEPGVLETCEKALAILTDLGCEIEPARSDFNMELLWQAWVALRSFMVAGGMGALYDDPQARDLLKPEAIWEIETGRALTGTQIFAASTTRSAWYQAMLDLFRRYDFLILPSAQIFPFDASLHWPAEIAGRTMDSYHRWMEVVIPATLAGVPALAVPAGFGPGGLPIGLQILGPARQDRRLLELGHAYDLAQPFTAREPPLT</sequence>
<reference evidence="2 4" key="1">
    <citation type="submission" date="2014-09" db="EMBL/GenBank/DDBJ databases">
        <authorList>
            <person name="McGinnis J.M."/>
            <person name="Wolfgang W.J."/>
        </authorList>
    </citation>
    <scope>NUCLEOTIDE SEQUENCE [LARGE SCALE GENOMIC DNA]</scope>
    <source>
        <strain evidence="2 4">JCM 14014</strain>
    </source>
</reference>
<keyword evidence="2" id="KW-0378">Hydrolase</keyword>
<accession>A0A099EZ18</accession>
<dbReference type="EMBL" id="FOJO01000010">
    <property type="protein sequence ID" value="SFA52804.1"/>
    <property type="molecule type" value="Genomic_DNA"/>
</dbReference>
<proteinExistence type="predicted"/>
<evidence type="ECO:0000313" key="5">
    <source>
        <dbReference type="Proteomes" id="UP000182312"/>
    </source>
</evidence>
<dbReference type="Proteomes" id="UP000029846">
    <property type="component" value="Unassembled WGS sequence"/>
</dbReference>
<dbReference type="NCBIfam" id="NF005686">
    <property type="entry name" value="PRK07486.1"/>
    <property type="match status" value="1"/>
</dbReference>
<evidence type="ECO:0000313" key="3">
    <source>
        <dbReference type="EMBL" id="SFA52804.1"/>
    </source>
</evidence>
<dbReference type="PANTHER" id="PTHR11895">
    <property type="entry name" value="TRANSAMIDASE"/>
    <property type="match status" value="1"/>
</dbReference>
<dbReference type="AlphaFoldDB" id="A0A099EZ18"/>
<dbReference type="GO" id="GO:0004040">
    <property type="term" value="F:amidase activity"/>
    <property type="evidence" value="ECO:0007669"/>
    <property type="project" value="UniProtKB-EC"/>
</dbReference>
<reference evidence="3 5" key="3">
    <citation type="submission" date="2016-10" db="EMBL/GenBank/DDBJ databases">
        <authorList>
            <person name="de Groot N.N."/>
        </authorList>
    </citation>
    <scope>NUCLEOTIDE SEQUENCE [LARGE SCALE GENOMIC DNA]</scope>
    <source>
        <strain evidence="3 5">CGMCC 1.6117</strain>
    </source>
</reference>
<evidence type="ECO:0000313" key="2">
    <source>
        <dbReference type="EMBL" id="KGJ03231.1"/>
    </source>
</evidence>
<dbReference type="EC" id="3.5.1.4" evidence="2"/>
<keyword evidence="4" id="KW-1185">Reference proteome</keyword>
<feature type="domain" description="Amidase" evidence="1">
    <location>
        <begin position="34"/>
        <end position="465"/>
    </location>
</feature>
<dbReference type="Pfam" id="PF01425">
    <property type="entry name" value="Amidase"/>
    <property type="match status" value="1"/>
</dbReference>
<gene>
    <name evidence="2" type="ORF">IT41_14925</name>
    <name evidence="3" type="ORF">SAMN04487972_11028</name>
</gene>
<evidence type="ECO:0000313" key="4">
    <source>
        <dbReference type="Proteomes" id="UP000029846"/>
    </source>
</evidence>
<dbReference type="Gene3D" id="3.90.1300.10">
    <property type="entry name" value="Amidase signature (AS) domain"/>
    <property type="match status" value="1"/>
</dbReference>
<organism evidence="2 4">
    <name type="scientific">Paracoccus halophilus</name>
    <dbReference type="NCBI Taxonomy" id="376733"/>
    <lineage>
        <taxon>Bacteria</taxon>
        <taxon>Pseudomonadati</taxon>
        <taxon>Pseudomonadota</taxon>
        <taxon>Alphaproteobacteria</taxon>
        <taxon>Rhodobacterales</taxon>
        <taxon>Paracoccaceae</taxon>
        <taxon>Paracoccus</taxon>
    </lineage>
</organism>
<dbReference type="SUPFAM" id="SSF75304">
    <property type="entry name" value="Amidase signature (AS) enzymes"/>
    <property type="match status" value="1"/>
</dbReference>